<dbReference type="Proteomes" id="UP000541535">
    <property type="component" value="Unassembled WGS sequence"/>
</dbReference>
<evidence type="ECO:0000313" key="1">
    <source>
        <dbReference type="EMBL" id="MBB3121516.1"/>
    </source>
</evidence>
<organism evidence="1 2">
    <name type="scientific">Pseudoduganella violacea</name>
    <dbReference type="NCBI Taxonomy" id="1715466"/>
    <lineage>
        <taxon>Bacteria</taxon>
        <taxon>Pseudomonadati</taxon>
        <taxon>Pseudomonadota</taxon>
        <taxon>Betaproteobacteria</taxon>
        <taxon>Burkholderiales</taxon>
        <taxon>Oxalobacteraceae</taxon>
        <taxon>Telluria group</taxon>
        <taxon>Pseudoduganella</taxon>
    </lineage>
</organism>
<protein>
    <submittedName>
        <fullName evidence="1">Uncharacterized protein</fullName>
    </submittedName>
</protein>
<keyword evidence="2" id="KW-1185">Reference proteome</keyword>
<accession>A0A7W5BE56</accession>
<sequence length="252" mass="27606">MLRLWPERVRIGWFPGRCLLAGGEQAAVELDSGMTPSSLLAGMDALLAMRKPGPRRRAILDIVLSDSAAELVRLPWQPTVQGPQALRMYAMAAFSRQGQAIGEAHAVQTAYRYYGMDGIAYAVPSEWLEALAQGLLAQGLELGSVLPLSVDTYWRRKTAIAGRTLVLLQEPNRLTLHTYQGRQLLMLDAEAVAGPAEQACLRLLRRAAIAEAADSEICYWPAGTLPDLAAPIQSCLDGIAMRRLSWHSRSWA</sequence>
<dbReference type="EMBL" id="JACHXD010000017">
    <property type="protein sequence ID" value="MBB3121516.1"/>
    <property type="molecule type" value="Genomic_DNA"/>
</dbReference>
<dbReference type="RefSeq" id="WP_183443223.1">
    <property type="nucleotide sequence ID" value="NZ_JACHXD010000017.1"/>
</dbReference>
<reference evidence="1 2" key="1">
    <citation type="submission" date="2020-08" db="EMBL/GenBank/DDBJ databases">
        <title>Genomic Encyclopedia of Type Strains, Phase III (KMG-III): the genomes of soil and plant-associated and newly described type strains.</title>
        <authorList>
            <person name="Whitman W."/>
        </authorList>
    </citation>
    <scope>NUCLEOTIDE SEQUENCE [LARGE SCALE GENOMIC DNA]</scope>
    <source>
        <strain evidence="1 2">CECT 8897</strain>
    </source>
</reference>
<evidence type="ECO:0000313" key="2">
    <source>
        <dbReference type="Proteomes" id="UP000541535"/>
    </source>
</evidence>
<gene>
    <name evidence="1" type="ORF">FHS03_004594</name>
</gene>
<name>A0A7W5BE56_9BURK</name>
<dbReference type="AlphaFoldDB" id="A0A7W5BE56"/>
<comment type="caution">
    <text evidence="1">The sequence shown here is derived from an EMBL/GenBank/DDBJ whole genome shotgun (WGS) entry which is preliminary data.</text>
</comment>
<proteinExistence type="predicted"/>